<evidence type="ECO:0000256" key="1">
    <source>
        <dbReference type="SAM" id="MobiDB-lite"/>
    </source>
</evidence>
<feature type="compositionally biased region" description="Acidic residues" evidence="1">
    <location>
        <begin position="238"/>
        <end position="249"/>
    </location>
</feature>
<dbReference type="EMBL" id="NKHZ01000086">
    <property type="protein sequence ID" value="PNS14483.1"/>
    <property type="molecule type" value="Genomic_DNA"/>
</dbReference>
<accession>A0A2K1QHZ8</accession>
<name>A0A2K1QHZ8_9PEZI</name>
<dbReference type="Proteomes" id="UP000243797">
    <property type="component" value="Unassembled WGS sequence"/>
</dbReference>
<sequence>MGTRSLTLVYHNGKYVIAQYGQWDGYPEGNGVKILTFLLDPTNLPKLLANLDNLYVPDEAELEEYNRQAEQVSSAAHEARYDREAYAQLNFDEQRIVQDRMSNPLKIVCPSLSRDTGAGILQLVAETKARVPIQLEPDFIEDTLFCEWAYVVNVDEGELEAYAGNHVGMEGRHSFADRKSRPALMGLWRLDDLPSEKQFLADIKEVLEFDQEEGDIVEEHSDEENGIKREGIEGDQSGSEDEDEEAIVV</sequence>
<dbReference type="OrthoDB" id="3938867at2759"/>
<evidence type="ECO:0000313" key="3">
    <source>
        <dbReference type="Proteomes" id="UP000243797"/>
    </source>
</evidence>
<protein>
    <submittedName>
        <fullName evidence="2">Uncharacterized protein</fullName>
    </submittedName>
</protein>
<feature type="compositionally biased region" description="Basic and acidic residues" evidence="1">
    <location>
        <begin position="217"/>
        <end position="232"/>
    </location>
</feature>
<dbReference type="AlphaFoldDB" id="A0A2K1QHZ8"/>
<keyword evidence="3" id="KW-1185">Reference proteome</keyword>
<comment type="caution">
    <text evidence="2">The sequence shown here is derived from an EMBL/GenBank/DDBJ whole genome shotgun (WGS) entry which is preliminary data.</text>
</comment>
<evidence type="ECO:0000313" key="2">
    <source>
        <dbReference type="EMBL" id="PNS14483.1"/>
    </source>
</evidence>
<reference evidence="2 3" key="1">
    <citation type="submission" date="2017-06" db="EMBL/GenBank/DDBJ databases">
        <title>Draft genome sequence of a variant of Elsinoe murrayae.</title>
        <authorList>
            <person name="Cheng Q."/>
        </authorList>
    </citation>
    <scope>NUCLEOTIDE SEQUENCE [LARGE SCALE GENOMIC DNA]</scope>
    <source>
        <strain evidence="2 3">CQ-2017a</strain>
    </source>
</reference>
<feature type="region of interest" description="Disordered" evidence="1">
    <location>
        <begin position="211"/>
        <end position="249"/>
    </location>
</feature>
<organism evidence="2 3">
    <name type="scientific">Sphaceloma murrayae</name>
    <dbReference type="NCBI Taxonomy" id="2082308"/>
    <lineage>
        <taxon>Eukaryota</taxon>
        <taxon>Fungi</taxon>
        <taxon>Dikarya</taxon>
        <taxon>Ascomycota</taxon>
        <taxon>Pezizomycotina</taxon>
        <taxon>Dothideomycetes</taxon>
        <taxon>Dothideomycetidae</taxon>
        <taxon>Myriangiales</taxon>
        <taxon>Elsinoaceae</taxon>
        <taxon>Sphaceloma</taxon>
    </lineage>
</organism>
<proteinExistence type="predicted"/>
<dbReference type="InParanoid" id="A0A2K1QHZ8"/>
<gene>
    <name evidence="2" type="ORF">CAC42_3769</name>
</gene>